<protein>
    <submittedName>
        <fullName evidence="1">Uncharacterized protein</fullName>
    </submittedName>
</protein>
<proteinExistence type="predicted"/>
<dbReference type="EMBL" id="BAAAQR010000014">
    <property type="protein sequence ID" value="GAA2153861.1"/>
    <property type="molecule type" value="Genomic_DNA"/>
</dbReference>
<accession>A0ABP5LUA0</accession>
<evidence type="ECO:0000313" key="2">
    <source>
        <dbReference type="Proteomes" id="UP001501771"/>
    </source>
</evidence>
<dbReference type="RefSeq" id="WP_344156392.1">
    <property type="nucleotide sequence ID" value="NZ_BAAAQR010000014.1"/>
</dbReference>
<dbReference type="Proteomes" id="UP001501771">
    <property type="component" value="Unassembled WGS sequence"/>
</dbReference>
<sequence>MSRFTYVEVYPSTGSPDRFMSWPESTPVKDAFLRASRPVCELYAEGLDKLDVQGYKSVLRLTAWFPEDQHGGRDPNQGPDEIHVVVWPEKPSDLPGEMGAIHASSSVGRLNARDRARLVLEVVHTAVRQLASYRDWDPAQFQSCYKHVLEQDFTYHWHSAWKASPDRRHRARAVYRLTADDGWGRVRLEIADRATGEVIAVSDEAVAFCTSKGFVRSAKTLAWSDSDRVLLLPYCGLLGDVSGHVTAVLSPGGWTFDVRDDVTVRPPGGTGLHAAASPAELPRVVGVSASRRG</sequence>
<gene>
    <name evidence="1" type="ORF">GCM10009844_38940</name>
</gene>
<reference evidence="2" key="1">
    <citation type="journal article" date="2019" name="Int. J. Syst. Evol. Microbiol.">
        <title>The Global Catalogue of Microorganisms (GCM) 10K type strain sequencing project: providing services to taxonomists for standard genome sequencing and annotation.</title>
        <authorList>
            <consortium name="The Broad Institute Genomics Platform"/>
            <consortium name="The Broad Institute Genome Sequencing Center for Infectious Disease"/>
            <person name="Wu L."/>
            <person name="Ma J."/>
        </authorList>
    </citation>
    <scope>NUCLEOTIDE SEQUENCE [LARGE SCALE GENOMIC DNA]</scope>
    <source>
        <strain evidence="2">JCM 16022</strain>
    </source>
</reference>
<comment type="caution">
    <text evidence="1">The sequence shown here is derived from an EMBL/GenBank/DDBJ whole genome shotgun (WGS) entry which is preliminary data.</text>
</comment>
<name>A0ABP5LUA0_9ACTN</name>
<keyword evidence="2" id="KW-1185">Reference proteome</keyword>
<evidence type="ECO:0000313" key="1">
    <source>
        <dbReference type="EMBL" id="GAA2153861.1"/>
    </source>
</evidence>
<organism evidence="1 2">
    <name type="scientific">Nocardioides koreensis</name>
    <dbReference type="NCBI Taxonomy" id="433651"/>
    <lineage>
        <taxon>Bacteria</taxon>
        <taxon>Bacillati</taxon>
        <taxon>Actinomycetota</taxon>
        <taxon>Actinomycetes</taxon>
        <taxon>Propionibacteriales</taxon>
        <taxon>Nocardioidaceae</taxon>
        <taxon>Nocardioides</taxon>
    </lineage>
</organism>